<keyword evidence="1" id="KW-0472">Membrane</keyword>
<evidence type="ECO:0000256" key="1">
    <source>
        <dbReference type="SAM" id="Phobius"/>
    </source>
</evidence>
<sequence length="131" mass="14870">MFVRHRRILGAFIGGGLRLGPARLSARLFRHLLAQCLYLSALLSDQPLQCLNPLVHRAGQWCLLCIRTSTEQRYGRTGQLQNWPILAKYSHGLAPCSQGIALLFLLGLILYCHIQIVYKLHIQIETVRKPL</sequence>
<accession>A0ABU2C7W4</accession>
<dbReference type="EMBL" id="JAVDXT010000002">
    <property type="protein sequence ID" value="MDR7377374.1"/>
    <property type="molecule type" value="Genomic_DNA"/>
</dbReference>
<gene>
    <name evidence="2" type="ORF">J2X19_002053</name>
</gene>
<dbReference type="RefSeq" id="WP_310373058.1">
    <property type="nucleotide sequence ID" value="NZ_JAVDXT010000002.1"/>
</dbReference>
<comment type="caution">
    <text evidence="2">The sequence shown here is derived from an EMBL/GenBank/DDBJ whole genome shotgun (WGS) entry which is preliminary data.</text>
</comment>
<evidence type="ECO:0000313" key="3">
    <source>
        <dbReference type="Proteomes" id="UP001180487"/>
    </source>
</evidence>
<feature type="transmembrane region" description="Helical" evidence="1">
    <location>
        <begin position="99"/>
        <end position="118"/>
    </location>
</feature>
<protein>
    <submittedName>
        <fullName evidence="2">Uncharacterized protein</fullName>
    </submittedName>
</protein>
<keyword evidence="1" id="KW-1133">Transmembrane helix</keyword>
<reference evidence="2 3" key="1">
    <citation type="submission" date="2023-07" db="EMBL/GenBank/DDBJ databases">
        <title>Sorghum-associated microbial communities from plants grown in Nebraska, USA.</title>
        <authorList>
            <person name="Schachtman D."/>
        </authorList>
    </citation>
    <scope>NUCLEOTIDE SEQUENCE [LARGE SCALE GENOMIC DNA]</scope>
    <source>
        <strain evidence="2 3">BE313</strain>
    </source>
</reference>
<organism evidence="2 3">
    <name type="scientific">Rhodoferax ferrireducens</name>
    <dbReference type="NCBI Taxonomy" id="192843"/>
    <lineage>
        <taxon>Bacteria</taxon>
        <taxon>Pseudomonadati</taxon>
        <taxon>Pseudomonadota</taxon>
        <taxon>Betaproteobacteria</taxon>
        <taxon>Burkholderiales</taxon>
        <taxon>Comamonadaceae</taxon>
        <taxon>Rhodoferax</taxon>
    </lineage>
</organism>
<name>A0ABU2C7W4_9BURK</name>
<keyword evidence="1" id="KW-0812">Transmembrane</keyword>
<dbReference type="Proteomes" id="UP001180487">
    <property type="component" value="Unassembled WGS sequence"/>
</dbReference>
<proteinExistence type="predicted"/>
<evidence type="ECO:0000313" key="2">
    <source>
        <dbReference type="EMBL" id="MDR7377374.1"/>
    </source>
</evidence>
<keyword evidence="3" id="KW-1185">Reference proteome</keyword>